<evidence type="ECO:0000256" key="4">
    <source>
        <dbReference type="ARBA" id="ARBA00023033"/>
    </source>
</evidence>
<evidence type="ECO:0000256" key="2">
    <source>
        <dbReference type="ARBA" id="ARBA00022643"/>
    </source>
</evidence>
<keyword evidence="6" id="KW-1185">Reference proteome</keyword>
<dbReference type="Proteomes" id="UP000681425">
    <property type="component" value="Chromosome"/>
</dbReference>
<dbReference type="PANTHER" id="PTHR30011:SF16">
    <property type="entry name" value="C2H2 FINGER DOMAIN TRANSCRIPTION FACTOR (EUROFUNG)-RELATED"/>
    <property type="match status" value="1"/>
</dbReference>
<dbReference type="InterPro" id="IPR036661">
    <property type="entry name" value="Luciferase-like_sf"/>
</dbReference>
<reference evidence="5" key="1">
    <citation type="submission" date="2021-04" db="EMBL/GenBank/DDBJ databases">
        <title>Isolation of p-tert-butylphenol degrading bacteria Sphingobium phenoxybenzoativorans Tas13 from active sludge.</title>
        <authorList>
            <person name="Li Y."/>
        </authorList>
    </citation>
    <scope>NUCLEOTIDE SEQUENCE</scope>
    <source>
        <strain evidence="5">Tas13</strain>
    </source>
</reference>
<keyword evidence="4 5" id="KW-0503">Monooxygenase</keyword>
<sequence>MATNQQVTRDRQLYKHVSGSFGHRMLIGTGKTVADQLEEWYHAEAADGYNIMFPYQPGGMEQFVEHVLPELQRRGVFRTEYEGGTLREHLGLPRPDNRHVVRHDVARERAVATAD</sequence>
<dbReference type="InterPro" id="IPR051260">
    <property type="entry name" value="Diverse_substr_monoxygenases"/>
</dbReference>
<dbReference type="GO" id="GO:0004497">
    <property type="term" value="F:monooxygenase activity"/>
    <property type="evidence" value="ECO:0007669"/>
    <property type="project" value="UniProtKB-KW"/>
</dbReference>
<accession>A0A975Q3A4</accession>
<evidence type="ECO:0000313" key="5">
    <source>
        <dbReference type="EMBL" id="QUT07840.1"/>
    </source>
</evidence>
<dbReference type="AlphaFoldDB" id="A0A975Q3A4"/>
<organism evidence="5 6">
    <name type="scientific">Sphingobium phenoxybenzoativorans</name>
    <dbReference type="NCBI Taxonomy" id="1592790"/>
    <lineage>
        <taxon>Bacteria</taxon>
        <taxon>Pseudomonadati</taxon>
        <taxon>Pseudomonadota</taxon>
        <taxon>Alphaproteobacteria</taxon>
        <taxon>Sphingomonadales</taxon>
        <taxon>Sphingomonadaceae</taxon>
        <taxon>Sphingobium</taxon>
    </lineage>
</organism>
<dbReference type="Gene3D" id="3.20.20.30">
    <property type="entry name" value="Luciferase-like domain"/>
    <property type="match status" value="1"/>
</dbReference>
<evidence type="ECO:0000256" key="3">
    <source>
        <dbReference type="ARBA" id="ARBA00023002"/>
    </source>
</evidence>
<dbReference type="SUPFAM" id="SSF51679">
    <property type="entry name" value="Bacterial luciferase-like"/>
    <property type="match status" value="1"/>
</dbReference>
<gene>
    <name evidence="5" type="ORF">KFK14_10900</name>
</gene>
<protein>
    <submittedName>
        <fullName evidence="5">Nitrilotriacetate monooxygenase</fullName>
    </submittedName>
</protein>
<evidence type="ECO:0000313" key="6">
    <source>
        <dbReference type="Proteomes" id="UP000681425"/>
    </source>
</evidence>
<dbReference type="KEGG" id="spph:KFK14_10900"/>
<dbReference type="EMBL" id="CP073910">
    <property type="protein sequence ID" value="QUT07840.1"/>
    <property type="molecule type" value="Genomic_DNA"/>
</dbReference>
<keyword evidence="2" id="KW-0288">FMN</keyword>
<evidence type="ECO:0000256" key="1">
    <source>
        <dbReference type="ARBA" id="ARBA00022630"/>
    </source>
</evidence>
<name>A0A975Q3A4_9SPHN</name>
<keyword evidence="3" id="KW-0560">Oxidoreductase</keyword>
<keyword evidence="1" id="KW-0285">Flavoprotein</keyword>
<proteinExistence type="predicted"/>
<dbReference type="GO" id="GO:0016705">
    <property type="term" value="F:oxidoreductase activity, acting on paired donors, with incorporation or reduction of molecular oxygen"/>
    <property type="evidence" value="ECO:0007669"/>
    <property type="project" value="InterPro"/>
</dbReference>
<dbReference type="RefSeq" id="WP_212610801.1">
    <property type="nucleotide sequence ID" value="NZ_CP073910.1"/>
</dbReference>
<dbReference type="PANTHER" id="PTHR30011">
    <property type="entry name" value="ALKANESULFONATE MONOOXYGENASE-RELATED"/>
    <property type="match status" value="1"/>
</dbReference>